<evidence type="ECO:0000313" key="3">
    <source>
        <dbReference type="Proteomes" id="UP000298663"/>
    </source>
</evidence>
<protein>
    <submittedName>
        <fullName evidence="2">Uncharacterized protein</fullName>
    </submittedName>
</protein>
<reference evidence="2 3" key="1">
    <citation type="journal article" date="2015" name="Genome Biol.">
        <title>Comparative genomics of Steinernema reveals deeply conserved gene regulatory networks.</title>
        <authorList>
            <person name="Dillman A.R."/>
            <person name="Macchietto M."/>
            <person name="Porter C.F."/>
            <person name="Rogers A."/>
            <person name="Williams B."/>
            <person name="Antoshechkin I."/>
            <person name="Lee M.M."/>
            <person name="Goodwin Z."/>
            <person name="Lu X."/>
            <person name="Lewis E.E."/>
            <person name="Goodrich-Blair H."/>
            <person name="Stock S.P."/>
            <person name="Adams B.J."/>
            <person name="Sternberg P.W."/>
            <person name="Mortazavi A."/>
        </authorList>
    </citation>
    <scope>NUCLEOTIDE SEQUENCE [LARGE SCALE GENOMIC DNA]</scope>
    <source>
        <strain evidence="2 3">ALL</strain>
    </source>
</reference>
<dbReference type="OrthoDB" id="5867910at2759"/>
<gene>
    <name evidence="2" type="ORF">L596_002074</name>
</gene>
<reference evidence="2 3" key="2">
    <citation type="journal article" date="2019" name="G3 (Bethesda)">
        <title>Hybrid Assembly of the Genome of the Entomopathogenic Nematode Steinernema carpocapsae Identifies the X-Chromosome.</title>
        <authorList>
            <person name="Serra L."/>
            <person name="Macchietto M."/>
            <person name="Macias-Munoz A."/>
            <person name="McGill C.J."/>
            <person name="Rodriguez I.M."/>
            <person name="Rodriguez B."/>
            <person name="Murad R."/>
            <person name="Mortazavi A."/>
        </authorList>
    </citation>
    <scope>NUCLEOTIDE SEQUENCE [LARGE SCALE GENOMIC DNA]</scope>
    <source>
        <strain evidence="2 3">ALL</strain>
    </source>
</reference>
<name>A0A4U8UNE1_STECR</name>
<dbReference type="STRING" id="34508.A0A4U8UNE1"/>
<feature type="region of interest" description="Disordered" evidence="1">
    <location>
        <begin position="25"/>
        <end position="44"/>
    </location>
</feature>
<dbReference type="AlphaFoldDB" id="A0A4U8UNE1"/>
<sequence length="73" mass="8615">MLDEWSSTLTRRLEQVLHVHPEKYRARSNRTSRNNTPVSHVSQRSHSIDYINEEVEKGGFQLELYEIRVATCD</sequence>
<accession>A0A4U8UNE1</accession>
<organism evidence="2 3">
    <name type="scientific">Steinernema carpocapsae</name>
    <name type="common">Entomopathogenic nematode</name>
    <dbReference type="NCBI Taxonomy" id="34508"/>
    <lineage>
        <taxon>Eukaryota</taxon>
        <taxon>Metazoa</taxon>
        <taxon>Ecdysozoa</taxon>
        <taxon>Nematoda</taxon>
        <taxon>Chromadorea</taxon>
        <taxon>Rhabditida</taxon>
        <taxon>Tylenchina</taxon>
        <taxon>Panagrolaimomorpha</taxon>
        <taxon>Strongyloidoidea</taxon>
        <taxon>Steinernematidae</taxon>
        <taxon>Steinernema</taxon>
    </lineage>
</organism>
<dbReference type="Proteomes" id="UP000298663">
    <property type="component" value="Unassembled WGS sequence"/>
</dbReference>
<evidence type="ECO:0000256" key="1">
    <source>
        <dbReference type="SAM" id="MobiDB-lite"/>
    </source>
</evidence>
<dbReference type="EMBL" id="AZBU02000001">
    <property type="protein sequence ID" value="TMS34492.1"/>
    <property type="molecule type" value="Genomic_DNA"/>
</dbReference>
<comment type="caution">
    <text evidence="2">The sequence shown here is derived from an EMBL/GenBank/DDBJ whole genome shotgun (WGS) entry which is preliminary data.</text>
</comment>
<keyword evidence="3" id="KW-1185">Reference proteome</keyword>
<proteinExistence type="predicted"/>
<evidence type="ECO:0000313" key="2">
    <source>
        <dbReference type="EMBL" id="TMS34492.1"/>
    </source>
</evidence>